<dbReference type="GO" id="GO:0070682">
    <property type="term" value="P:proteasome regulatory particle assembly"/>
    <property type="evidence" value="ECO:0007669"/>
    <property type="project" value="InterPro"/>
</dbReference>
<keyword evidence="1" id="KW-0175">Coiled coil</keyword>
<gene>
    <name evidence="3" type="ORF">EJ05DRAFT_187012</name>
</gene>
<evidence type="ECO:0000256" key="2">
    <source>
        <dbReference type="SAM" id="MobiDB-lite"/>
    </source>
</evidence>
<dbReference type="PANTHER" id="PTHR40422:SF1">
    <property type="entry name" value="TRANSLATION MACHINERY-ASSOCIATED PROTEIN 17"/>
    <property type="match status" value="1"/>
</dbReference>
<dbReference type="InterPro" id="IPR038966">
    <property type="entry name" value="TMA17"/>
</dbReference>
<dbReference type="GO" id="GO:0030674">
    <property type="term" value="F:protein-macromolecule adaptor activity"/>
    <property type="evidence" value="ECO:0007669"/>
    <property type="project" value="TreeGrafter"/>
</dbReference>
<sequence length="122" mass="13815">MSAESQPITHARFAAALESLSLGSLHAKAAELRNNIEHLEISNSELSLFYAETSDPDFSEAIADNEQTIRRKREQIAMLKIEVERRGMPWVEDEQKMEKKDSKNGNQNRSIDNDHSGQGVYL</sequence>
<proteinExistence type="predicted"/>
<evidence type="ECO:0000313" key="4">
    <source>
        <dbReference type="Proteomes" id="UP000799437"/>
    </source>
</evidence>
<feature type="coiled-coil region" evidence="1">
    <location>
        <begin position="22"/>
        <end position="82"/>
    </location>
</feature>
<feature type="region of interest" description="Disordered" evidence="2">
    <location>
        <begin position="88"/>
        <end position="122"/>
    </location>
</feature>
<evidence type="ECO:0000313" key="3">
    <source>
        <dbReference type="EMBL" id="KAF2761855.1"/>
    </source>
</evidence>
<keyword evidence="4" id="KW-1185">Reference proteome</keyword>
<dbReference type="AlphaFoldDB" id="A0A6A6WIB5"/>
<feature type="compositionally biased region" description="Basic and acidic residues" evidence="2">
    <location>
        <begin position="88"/>
        <end position="103"/>
    </location>
</feature>
<dbReference type="EMBL" id="ML996566">
    <property type="protein sequence ID" value="KAF2761855.1"/>
    <property type="molecule type" value="Genomic_DNA"/>
</dbReference>
<dbReference type="RefSeq" id="XP_033604306.1">
    <property type="nucleotide sequence ID" value="XM_033739653.1"/>
</dbReference>
<evidence type="ECO:0000256" key="1">
    <source>
        <dbReference type="SAM" id="Coils"/>
    </source>
</evidence>
<dbReference type="PANTHER" id="PTHR40422">
    <property type="entry name" value="TRANSLATION MACHINERY-ASSOCIATED PROTEIN 17"/>
    <property type="match status" value="1"/>
</dbReference>
<reference evidence="3" key="1">
    <citation type="journal article" date="2020" name="Stud. Mycol.">
        <title>101 Dothideomycetes genomes: a test case for predicting lifestyles and emergence of pathogens.</title>
        <authorList>
            <person name="Haridas S."/>
            <person name="Albert R."/>
            <person name="Binder M."/>
            <person name="Bloem J."/>
            <person name="Labutti K."/>
            <person name="Salamov A."/>
            <person name="Andreopoulos B."/>
            <person name="Baker S."/>
            <person name="Barry K."/>
            <person name="Bills G."/>
            <person name="Bluhm B."/>
            <person name="Cannon C."/>
            <person name="Castanera R."/>
            <person name="Culley D."/>
            <person name="Daum C."/>
            <person name="Ezra D."/>
            <person name="Gonzalez J."/>
            <person name="Henrissat B."/>
            <person name="Kuo A."/>
            <person name="Liang C."/>
            <person name="Lipzen A."/>
            <person name="Lutzoni F."/>
            <person name="Magnuson J."/>
            <person name="Mondo S."/>
            <person name="Nolan M."/>
            <person name="Ohm R."/>
            <person name="Pangilinan J."/>
            <person name="Park H.-J."/>
            <person name="Ramirez L."/>
            <person name="Alfaro M."/>
            <person name="Sun H."/>
            <person name="Tritt A."/>
            <person name="Yoshinaga Y."/>
            <person name="Zwiers L.-H."/>
            <person name="Turgeon B."/>
            <person name="Goodwin S."/>
            <person name="Spatafora J."/>
            <person name="Crous P."/>
            <person name="Grigoriev I."/>
        </authorList>
    </citation>
    <scope>NUCLEOTIDE SEQUENCE</scope>
    <source>
        <strain evidence="3">CBS 121739</strain>
    </source>
</reference>
<dbReference type="OrthoDB" id="548474at2759"/>
<protein>
    <submittedName>
        <fullName evidence="3">Uncharacterized protein</fullName>
    </submittedName>
</protein>
<dbReference type="Proteomes" id="UP000799437">
    <property type="component" value="Unassembled WGS sequence"/>
</dbReference>
<name>A0A6A6WIB5_9PEZI</name>
<organism evidence="3 4">
    <name type="scientific">Pseudovirgaria hyperparasitica</name>
    <dbReference type="NCBI Taxonomy" id="470096"/>
    <lineage>
        <taxon>Eukaryota</taxon>
        <taxon>Fungi</taxon>
        <taxon>Dikarya</taxon>
        <taxon>Ascomycota</taxon>
        <taxon>Pezizomycotina</taxon>
        <taxon>Dothideomycetes</taxon>
        <taxon>Dothideomycetes incertae sedis</taxon>
        <taxon>Acrospermales</taxon>
        <taxon>Acrospermaceae</taxon>
        <taxon>Pseudovirgaria</taxon>
    </lineage>
</organism>
<accession>A0A6A6WIB5</accession>
<dbReference type="GeneID" id="54480707"/>